<dbReference type="AlphaFoldDB" id="A0A7R9MFM9"/>
<dbReference type="EMBL" id="OC932008">
    <property type="protein sequence ID" value="CAD7659351.1"/>
    <property type="molecule type" value="Genomic_DNA"/>
</dbReference>
<evidence type="ECO:0000313" key="3">
    <source>
        <dbReference type="EMBL" id="CAD7659351.1"/>
    </source>
</evidence>
<keyword evidence="1" id="KW-0812">Transmembrane</keyword>
<keyword evidence="1" id="KW-0472">Membrane</keyword>
<dbReference type="Proteomes" id="UP000728032">
    <property type="component" value="Unassembled WGS sequence"/>
</dbReference>
<sequence>MTVHFDISGVGFFVGEPCVSTCNQILFHVTCNLSTHVCECLKEYPVNVNNKNCRKALHIGERCEFTEECSYFDKNTVCSSDGYCQCSEGYDIKSEDKKGRLCVAGDSAMHLRIGAATYEFLNNADLTTLLSLITSLFMLIFLFCFVIKLFNKARFSEHSDRCYSRASVPPVILTGMETAASRGSSARSCNEFMPPSRRASYSLLAPPPSGLGITYSSVSTSESLIHTLSKFLKKLFIIS</sequence>
<protein>
    <recommendedName>
        <fullName evidence="2">EB domain-containing protein</fullName>
    </recommendedName>
</protein>
<keyword evidence="1" id="KW-1133">Transmembrane helix</keyword>
<dbReference type="Pfam" id="PF01683">
    <property type="entry name" value="EB"/>
    <property type="match status" value="1"/>
</dbReference>
<dbReference type="InterPro" id="IPR006149">
    <property type="entry name" value="EB_dom"/>
</dbReference>
<organism evidence="3">
    <name type="scientific">Oppiella nova</name>
    <dbReference type="NCBI Taxonomy" id="334625"/>
    <lineage>
        <taxon>Eukaryota</taxon>
        <taxon>Metazoa</taxon>
        <taxon>Ecdysozoa</taxon>
        <taxon>Arthropoda</taxon>
        <taxon>Chelicerata</taxon>
        <taxon>Arachnida</taxon>
        <taxon>Acari</taxon>
        <taxon>Acariformes</taxon>
        <taxon>Sarcoptiformes</taxon>
        <taxon>Oribatida</taxon>
        <taxon>Brachypylina</taxon>
        <taxon>Oppioidea</taxon>
        <taxon>Oppiidae</taxon>
        <taxon>Oppiella</taxon>
    </lineage>
</organism>
<proteinExistence type="predicted"/>
<feature type="transmembrane region" description="Helical" evidence="1">
    <location>
        <begin position="129"/>
        <end position="151"/>
    </location>
</feature>
<dbReference type="OrthoDB" id="6345081at2759"/>
<evidence type="ECO:0000259" key="2">
    <source>
        <dbReference type="Pfam" id="PF01683"/>
    </source>
</evidence>
<accession>A0A7R9MFM9</accession>
<evidence type="ECO:0000256" key="1">
    <source>
        <dbReference type="SAM" id="Phobius"/>
    </source>
</evidence>
<dbReference type="EMBL" id="CAJPVJ010017183">
    <property type="protein sequence ID" value="CAG2176513.1"/>
    <property type="molecule type" value="Genomic_DNA"/>
</dbReference>
<feature type="domain" description="EB" evidence="2">
    <location>
        <begin position="43"/>
        <end position="91"/>
    </location>
</feature>
<evidence type="ECO:0000313" key="4">
    <source>
        <dbReference type="Proteomes" id="UP000728032"/>
    </source>
</evidence>
<reference evidence="3" key="1">
    <citation type="submission" date="2020-11" db="EMBL/GenBank/DDBJ databases">
        <authorList>
            <person name="Tran Van P."/>
        </authorList>
    </citation>
    <scope>NUCLEOTIDE SEQUENCE</scope>
</reference>
<keyword evidence="4" id="KW-1185">Reference proteome</keyword>
<gene>
    <name evidence="3" type="ORF">ONB1V03_LOCUS15947</name>
</gene>
<name>A0A7R9MFM9_9ACAR</name>